<dbReference type="EMBL" id="JADNRY010000146">
    <property type="protein sequence ID" value="KAF9063450.1"/>
    <property type="molecule type" value="Genomic_DNA"/>
</dbReference>
<dbReference type="AlphaFoldDB" id="A0A9P5U1A8"/>
<feature type="transmembrane region" description="Helical" evidence="1">
    <location>
        <begin position="298"/>
        <end position="318"/>
    </location>
</feature>
<feature type="transmembrane region" description="Helical" evidence="1">
    <location>
        <begin position="200"/>
        <end position="222"/>
    </location>
</feature>
<feature type="transmembrane region" description="Helical" evidence="1">
    <location>
        <begin position="23"/>
        <end position="43"/>
    </location>
</feature>
<organism evidence="2 3">
    <name type="scientific">Rhodocollybia butyracea</name>
    <dbReference type="NCBI Taxonomy" id="206335"/>
    <lineage>
        <taxon>Eukaryota</taxon>
        <taxon>Fungi</taxon>
        <taxon>Dikarya</taxon>
        <taxon>Basidiomycota</taxon>
        <taxon>Agaricomycotina</taxon>
        <taxon>Agaricomycetes</taxon>
        <taxon>Agaricomycetidae</taxon>
        <taxon>Agaricales</taxon>
        <taxon>Marasmiineae</taxon>
        <taxon>Omphalotaceae</taxon>
        <taxon>Rhodocollybia</taxon>
    </lineage>
</organism>
<dbReference type="OrthoDB" id="2744793at2759"/>
<evidence type="ECO:0000313" key="2">
    <source>
        <dbReference type="EMBL" id="KAF9063450.1"/>
    </source>
</evidence>
<sequence length="335" mass="37032">MAAIEDAIPVVVGEPLYSTVSQLAPVMIVYGIFLLGTCIAVRPMILSLGRQKPKIWLFVGLILVFISFTWNIANTALMGILAGINRTCGFQPSDQADQCPGAELWNGPSMAILEGIPVAITLLVSDMIVVWRAWILLSHNRFWQSVLVLLTVINIIINVVDCIADAFFLIFSEGYNPNSPPAKLDLMQNLIENHSGVLDLISVLTSLLVNAVATSLIGWKAWTHHKSMRKAAIYKRAHSIKILLLLIESGAIFCAIQLAYVVVFPTIQHGLWQGRFRNMDMKFPITSLTTITQPQKNIASDMLIFASAVYPIAVTILVHNTPPPEQLLLYFADRI</sequence>
<feature type="transmembrane region" description="Helical" evidence="1">
    <location>
        <begin position="146"/>
        <end position="171"/>
    </location>
</feature>
<reference evidence="2" key="1">
    <citation type="submission" date="2020-11" db="EMBL/GenBank/DDBJ databases">
        <authorList>
            <consortium name="DOE Joint Genome Institute"/>
            <person name="Ahrendt S."/>
            <person name="Riley R."/>
            <person name="Andreopoulos W."/>
            <person name="Labutti K."/>
            <person name="Pangilinan J."/>
            <person name="Ruiz-Duenas F.J."/>
            <person name="Barrasa J.M."/>
            <person name="Sanchez-Garcia M."/>
            <person name="Camarero S."/>
            <person name="Miyauchi S."/>
            <person name="Serrano A."/>
            <person name="Linde D."/>
            <person name="Babiker R."/>
            <person name="Drula E."/>
            <person name="Ayuso-Fernandez I."/>
            <person name="Pacheco R."/>
            <person name="Padilla G."/>
            <person name="Ferreira P."/>
            <person name="Barriuso J."/>
            <person name="Kellner H."/>
            <person name="Castanera R."/>
            <person name="Alfaro M."/>
            <person name="Ramirez L."/>
            <person name="Pisabarro A.G."/>
            <person name="Kuo A."/>
            <person name="Tritt A."/>
            <person name="Lipzen A."/>
            <person name="He G."/>
            <person name="Yan M."/>
            <person name="Ng V."/>
            <person name="Cullen D."/>
            <person name="Martin F."/>
            <person name="Rosso M.-N."/>
            <person name="Henrissat B."/>
            <person name="Hibbett D."/>
            <person name="Martinez A.T."/>
            <person name="Grigoriev I.V."/>
        </authorList>
    </citation>
    <scope>NUCLEOTIDE SEQUENCE</scope>
    <source>
        <strain evidence="2">AH 40177</strain>
    </source>
</reference>
<name>A0A9P5U1A8_9AGAR</name>
<evidence type="ECO:0000313" key="3">
    <source>
        <dbReference type="Proteomes" id="UP000772434"/>
    </source>
</evidence>
<evidence type="ECO:0000256" key="1">
    <source>
        <dbReference type="SAM" id="Phobius"/>
    </source>
</evidence>
<keyword evidence="1" id="KW-1133">Transmembrane helix</keyword>
<gene>
    <name evidence="2" type="ORF">BDP27DRAFT_1335124</name>
</gene>
<protein>
    <submittedName>
        <fullName evidence="2">Uncharacterized protein</fullName>
    </submittedName>
</protein>
<feature type="transmembrane region" description="Helical" evidence="1">
    <location>
        <begin position="115"/>
        <end position="134"/>
    </location>
</feature>
<keyword evidence="1" id="KW-0812">Transmembrane</keyword>
<proteinExistence type="predicted"/>
<dbReference type="Proteomes" id="UP000772434">
    <property type="component" value="Unassembled WGS sequence"/>
</dbReference>
<feature type="transmembrane region" description="Helical" evidence="1">
    <location>
        <begin position="242"/>
        <end position="263"/>
    </location>
</feature>
<feature type="transmembrane region" description="Helical" evidence="1">
    <location>
        <begin position="55"/>
        <end position="73"/>
    </location>
</feature>
<keyword evidence="3" id="KW-1185">Reference proteome</keyword>
<comment type="caution">
    <text evidence="2">The sequence shown here is derived from an EMBL/GenBank/DDBJ whole genome shotgun (WGS) entry which is preliminary data.</text>
</comment>
<accession>A0A9P5U1A8</accession>
<keyword evidence="1" id="KW-0472">Membrane</keyword>